<feature type="transmembrane region" description="Helical" evidence="1">
    <location>
        <begin position="20"/>
        <end position="52"/>
    </location>
</feature>
<gene>
    <name evidence="2" type="ORF">QBC34DRAFT_312914</name>
</gene>
<keyword evidence="3" id="KW-1185">Reference proteome</keyword>
<protein>
    <recommendedName>
        <fullName evidence="4">ABC transporter permease</fullName>
    </recommendedName>
</protein>
<dbReference type="AlphaFoldDB" id="A0AAV9FYT5"/>
<name>A0AAV9FYT5_9PEZI</name>
<comment type="caution">
    <text evidence="2">The sequence shown here is derived from an EMBL/GenBank/DDBJ whole genome shotgun (WGS) entry which is preliminary data.</text>
</comment>
<evidence type="ECO:0000313" key="2">
    <source>
        <dbReference type="EMBL" id="KAK4442549.1"/>
    </source>
</evidence>
<organism evidence="2 3">
    <name type="scientific">Podospora aff. communis PSN243</name>
    <dbReference type="NCBI Taxonomy" id="3040156"/>
    <lineage>
        <taxon>Eukaryota</taxon>
        <taxon>Fungi</taxon>
        <taxon>Dikarya</taxon>
        <taxon>Ascomycota</taxon>
        <taxon>Pezizomycotina</taxon>
        <taxon>Sordariomycetes</taxon>
        <taxon>Sordariomycetidae</taxon>
        <taxon>Sordariales</taxon>
        <taxon>Podosporaceae</taxon>
        <taxon>Podospora</taxon>
    </lineage>
</organism>
<proteinExistence type="predicted"/>
<evidence type="ECO:0000256" key="1">
    <source>
        <dbReference type="SAM" id="Phobius"/>
    </source>
</evidence>
<dbReference type="Proteomes" id="UP001321760">
    <property type="component" value="Unassembled WGS sequence"/>
</dbReference>
<keyword evidence="1" id="KW-0812">Transmembrane</keyword>
<reference evidence="2" key="2">
    <citation type="submission" date="2023-05" db="EMBL/GenBank/DDBJ databases">
        <authorList>
            <consortium name="Lawrence Berkeley National Laboratory"/>
            <person name="Steindorff A."/>
            <person name="Hensen N."/>
            <person name="Bonometti L."/>
            <person name="Westerberg I."/>
            <person name="Brannstrom I.O."/>
            <person name="Guillou S."/>
            <person name="Cros-Aarteil S."/>
            <person name="Calhoun S."/>
            <person name="Haridas S."/>
            <person name="Kuo A."/>
            <person name="Mondo S."/>
            <person name="Pangilinan J."/>
            <person name="Riley R."/>
            <person name="Labutti K."/>
            <person name="Andreopoulos B."/>
            <person name="Lipzen A."/>
            <person name="Chen C."/>
            <person name="Yanf M."/>
            <person name="Daum C."/>
            <person name="Ng V."/>
            <person name="Clum A."/>
            <person name="Ohm R."/>
            <person name="Martin F."/>
            <person name="Silar P."/>
            <person name="Natvig D."/>
            <person name="Lalanne C."/>
            <person name="Gautier V."/>
            <person name="Ament-Velasquez S.L."/>
            <person name="Kruys A."/>
            <person name="Hutchinson M.I."/>
            <person name="Powell A.J."/>
            <person name="Barry K."/>
            <person name="Miller A.N."/>
            <person name="Grigoriev I.V."/>
            <person name="Debuchy R."/>
            <person name="Gladieux P."/>
            <person name="Thoren M.H."/>
            <person name="Johannesson H."/>
        </authorList>
    </citation>
    <scope>NUCLEOTIDE SEQUENCE</scope>
    <source>
        <strain evidence="2">PSN243</strain>
    </source>
</reference>
<evidence type="ECO:0000313" key="3">
    <source>
        <dbReference type="Proteomes" id="UP001321760"/>
    </source>
</evidence>
<evidence type="ECO:0008006" key="4">
    <source>
        <dbReference type="Google" id="ProtNLM"/>
    </source>
</evidence>
<keyword evidence="1" id="KW-1133">Transmembrane helix</keyword>
<keyword evidence="1" id="KW-0472">Membrane</keyword>
<feature type="non-terminal residue" evidence="2">
    <location>
        <position position="1"/>
    </location>
</feature>
<feature type="transmembrane region" description="Helical" evidence="1">
    <location>
        <begin position="87"/>
        <end position="110"/>
    </location>
</feature>
<reference evidence="2" key="1">
    <citation type="journal article" date="2023" name="Mol. Phylogenet. Evol.">
        <title>Genome-scale phylogeny and comparative genomics of the fungal order Sordariales.</title>
        <authorList>
            <person name="Hensen N."/>
            <person name="Bonometti L."/>
            <person name="Westerberg I."/>
            <person name="Brannstrom I.O."/>
            <person name="Guillou S."/>
            <person name="Cros-Aarteil S."/>
            <person name="Calhoun S."/>
            <person name="Haridas S."/>
            <person name="Kuo A."/>
            <person name="Mondo S."/>
            <person name="Pangilinan J."/>
            <person name="Riley R."/>
            <person name="LaButti K."/>
            <person name="Andreopoulos B."/>
            <person name="Lipzen A."/>
            <person name="Chen C."/>
            <person name="Yan M."/>
            <person name="Daum C."/>
            <person name="Ng V."/>
            <person name="Clum A."/>
            <person name="Steindorff A."/>
            <person name="Ohm R.A."/>
            <person name="Martin F."/>
            <person name="Silar P."/>
            <person name="Natvig D.O."/>
            <person name="Lalanne C."/>
            <person name="Gautier V."/>
            <person name="Ament-Velasquez S.L."/>
            <person name="Kruys A."/>
            <person name="Hutchinson M.I."/>
            <person name="Powell A.J."/>
            <person name="Barry K."/>
            <person name="Miller A.N."/>
            <person name="Grigoriev I.V."/>
            <person name="Debuchy R."/>
            <person name="Gladieux P."/>
            <person name="Hiltunen Thoren M."/>
            <person name="Johannesson H."/>
        </authorList>
    </citation>
    <scope>NUCLEOTIDE SEQUENCE</scope>
    <source>
        <strain evidence="2">PSN243</strain>
    </source>
</reference>
<accession>A0AAV9FYT5</accession>
<dbReference type="EMBL" id="MU866013">
    <property type="protein sequence ID" value="KAK4442549.1"/>
    <property type="molecule type" value="Genomic_DNA"/>
</dbReference>
<sequence length="572" mass="62082">IVVGEGDPSPVWKSVVTRGWAPIAVTLCAAAIRTAVSLQAGVAVSMMASIVLEQHRVRLGDSAFLSIIRAVSIQPVKMLFSLGRGAIRSLGFVGIALIAMMSVTALASAFTSSILLSDFGNIAILGLPSISMVGYGNDTFAIMDVWRSPPVQYPRFAEFTNGSRVTGDHLDDTGFVLRAPVPMANSGERESLRAYKGPAVVFDDRVICVAPRNLSFLNINQTRSSRRFGRSVGFAIGGSAVFDRGSKLPLPLKGDDGEEPWKVPFFCHVPDTFPSIGLTSNITICAVEAGLVSDNTTTSPLWLKPALPRLRLFKTRLPIFLIFKFTTTAGNRIEFEEFWNKDNASFATKRGPWHQTEIQGVAGLEAVTISVTACVASNVRLTYNVTMTSPSDGQEPDLGWQGKLHTSQSDIKSPESFRYDTADVRRQLSVTEESPTLSPQQRGIMNLEVGEIDWARPLNSGIEFAYAPQEFFPVLAAAKCDSIQLQCVTDPSAIMSPRPYIEGGHPVHVALFTDTLADTGSPAKAMQAWLNVMMRQKFYDSMGRFTAGAEAECAQSIQVFAPQQWGGMALRG</sequence>